<keyword evidence="5" id="KW-1185">Reference proteome</keyword>
<evidence type="ECO:0000259" key="3">
    <source>
        <dbReference type="PROSITE" id="PS51186"/>
    </source>
</evidence>
<dbReference type="KEGG" id="cheb:HH215_05375"/>
<proteinExistence type="predicted"/>
<dbReference type="InterPro" id="IPR016181">
    <property type="entry name" value="Acyl_CoA_acyltransferase"/>
</dbReference>
<organism evidence="4 5">
    <name type="scientific">Cohnella herbarum</name>
    <dbReference type="NCBI Taxonomy" id="2728023"/>
    <lineage>
        <taxon>Bacteria</taxon>
        <taxon>Bacillati</taxon>
        <taxon>Bacillota</taxon>
        <taxon>Bacilli</taxon>
        <taxon>Bacillales</taxon>
        <taxon>Paenibacillaceae</taxon>
        <taxon>Cohnella</taxon>
    </lineage>
</organism>
<dbReference type="EMBL" id="CP051680">
    <property type="protein sequence ID" value="QJD87998.1"/>
    <property type="molecule type" value="Genomic_DNA"/>
</dbReference>
<dbReference type="PROSITE" id="PS51186">
    <property type="entry name" value="GNAT"/>
    <property type="match status" value="1"/>
</dbReference>
<reference evidence="4 5" key="1">
    <citation type="submission" date="2020-04" db="EMBL/GenBank/DDBJ databases">
        <title>Genome sequencing of novel species.</title>
        <authorList>
            <person name="Heo J."/>
            <person name="Kim S.-J."/>
            <person name="Kim J.-S."/>
            <person name="Hong S.-B."/>
            <person name="Kwon S.-W."/>
        </authorList>
    </citation>
    <scope>NUCLEOTIDE SEQUENCE [LARGE SCALE GENOMIC DNA]</scope>
    <source>
        <strain evidence="4 5">MFER-1</strain>
    </source>
</reference>
<keyword evidence="2" id="KW-0012">Acyltransferase</keyword>
<feature type="domain" description="N-acetyltransferase" evidence="3">
    <location>
        <begin position="3"/>
        <end position="139"/>
    </location>
</feature>
<evidence type="ECO:0000313" key="4">
    <source>
        <dbReference type="EMBL" id="QJD87998.1"/>
    </source>
</evidence>
<dbReference type="GO" id="GO:0016747">
    <property type="term" value="F:acyltransferase activity, transferring groups other than amino-acyl groups"/>
    <property type="evidence" value="ECO:0007669"/>
    <property type="project" value="InterPro"/>
</dbReference>
<dbReference type="Pfam" id="PF00583">
    <property type="entry name" value="Acetyltransf_1"/>
    <property type="match status" value="1"/>
</dbReference>
<dbReference type="SUPFAM" id="SSF55729">
    <property type="entry name" value="Acyl-CoA N-acyltransferases (Nat)"/>
    <property type="match status" value="1"/>
</dbReference>
<gene>
    <name evidence="4" type="ORF">HH215_05375</name>
</gene>
<dbReference type="AlphaFoldDB" id="A0A7Z2ZQ39"/>
<dbReference type="InterPro" id="IPR050832">
    <property type="entry name" value="Bact_Acetyltransf"/>
</dbReference>
<sequence length="140" mass="16028">MSYLIRFADSSDLNAVIETDTALSAEQIQWKLQNKEFVIALFRNELVGFIRLEYLWSKFPYIGLIRVSPTHQKQGIGKRLLAFVEKDLVERGISKLYSSSQADEADPQHWHRHAGFKECGIINGINDGIGELFFVKELNV</sequence>
<dbReference type="InterPro" id="IPR000182">
    <property type="entry name" value="GNAT_dom"/>
</dbReference>
<dbReference type="Proteomes" id="UP000502248">
    <property type="component" value="Chromosome"/>
</dbReference>
<keyword evidence="1 4" id="KW-0808">Transferase</keyword>
<evidence type="ECO:0000256" key="1">
    <source>
        <dbReference type="ARBA" id="ARBA00022679"/>
    </source>
</evidence>
<name>A0A7Z2ZQ39_9BACL</name>
<accession>A0A7Z2ZQ39</accession>
<evidence type="ECO:0000256" key="2">
    <source>
        <dbReference type="ARBA" id="ARBA00023315"/>
    </source>
</evidence>
<evidence type="ECO:0000313" key="5">
    <source>
        <dbReference type="Proteomes" id="UP000502248"/>
    </source>
</evidence>
<protein>
    <submittedName>
        <fullName evidence="4">GNAT family N-acetyltransferase</fullName>
    </submittedName>
</protein>
<dbReference type="CDD" id="cd04301">
    <property type="entry name" value="NAT_SF"/>
    <property type="match status" value="1"/>
</dbReference>
<dbReference type="PANTHER" id="PTHR43877:SF2">
    <property type="entry name" value="AMINOALKYLPHOSPHONATE N-ACETYLTRANSFERASE-RELATED"/>
    <property type="match status" value="1"/>
</dbReference>
<dbReference type="Gene3D" id="3.40.630.30">
    <property type="match status" value="1"/>
</dbReference>
<dbReference type="PANTHER" id="PTHR43877">
    <property type="entry name" value="AMINOALKYLPHOSPHONATE N-ACETYLTRANSFERASE-RELATED-RELATED"/>
    <property type="match status" value="1"/>
</dbReference>